<gene>
    <name evidence="1" type="ORF">NC797_10540</name>
</gene>
<dbReference type="Proteomes" id="UP001145050">
    <property type="component" value="Unassembled WGS sequence"/>
</dbReference>
<name>A0A9X3WU97_9BACI</name>
<keyword evidence="2" id="KW-1185">Reference proteome</keyword>
<reference evidence="1" key="1">
    <citation type="submission" date="2022-06" db="EMBL/GenBank/DDBJ databases">
        <title>Aquibacillus sp. a new bacterium isolated from soil saline samples.</title>
        <authorList>
            <person name="Galisteo C."/>
            <person name="De La Haba R."/>
            <person name="Sanchez-Porro C."/>
            <person name="Ventosa A."/>
        </authorList>
    </citation>
    <scope>NUCLEOTIDE SEQUENCE</scope>
    <source>
        <strain evidence="1">3ASR75-11</strain>
    </source>
</reference>
<dbReference type="AlphaFoldDB" id="A0A9X3WU97"/>
<dbReference type="EMBL" id="JAMQKB010000009">
    <property type="protein sequence ID" value="MDC3424948.1"/>
    <property type="molecule type" value="Genomic_DNA"/>
</dbReference>
<dbReference type="GO" id="GO:0032259">
    <property type="term" value="P:methylation"/>
    <property type="evidence" value="ECO:0007669"/>
    <property type="project" value="UniProtKB-KW"/>
</dbReference>
<dbReference type="SUPFAM" id="SSF53335">
    <property type="entry name" value="S-adenosyl-L-methionine-dependent methyltransferases"/>
    <property type="match status" value="1"/>
</dbReference>
<keyword evidence="1" id="KW-0808">Transferase</keyword>
<dbReference type="RefSeq" id="WP_272436754.1">
    <property type="nucleotide sequence ID" value="NZ_JAMQKB010000009.1"/>
</dbReference>
<accession>A0A9X3WU97</accession>
<dbReference type="PIRSF" id="PIRSF018637">
    <property type="entry name" value="TrmK"/>
    <property type="match status" value="1"/>
</dbReference>
<dbReference type="GO" id="GO:0160105">
    <property type="term" value="F:tRNA (adenine(22)-N1)-methyltransferase activity"/>
    <property type="evidence" value="ECO:0007669"/>
    <property type="project" value="InterPro"/>
</dbReference>
<proteinExistence type="predicted"/>
<sequence length="235" mass="26667">MNSELLSKRLRVVASFLPKQAVFADIGSDHAYLPCFICKNDKTARAIAGEINEGPYESAKKQVKALQLECQVSVRKGDGLDVIYPNEVQQLVIAGMGGTLITSILEKGKQKLNRVDTIITQPNVDARSIRIWFLHNGYLLTDEQIIEEDGHIYEVLIGKKGDGKTVYQNEQVKKQLLMGPYLIQENSATFKKKWEVEREKRQHALTQMNKAKVVDNQKVAKFKHELQMIEEVLTK</sequence>
<dbReference type="Gene3D" id="3.40.50.150">
    <property type="entry name" value="Vaccinia Virus protein VP39"/>
    <property type="match status" value="1"/>
</dbReference>
<protein>
    <submittedName>
        <fullName evidence="1">Class I SAM-dependent methyltransferase</fullName>
    </submittedName>
</protein>
<dbReference type="PANTHER" id="PTHR38451:SF1">
    <property type="entry name" value="TRNA (ADENINE(22)-N(1))-METHYLTRANSFERASE"/>
    <property type="match status" value="1"/>
</dbReference>
<keyword evidence="1" id="KW-0489">Methyltransferase</keyword>
<dbReference type="Gene3D" id="1.10.287.1890">
    <property type="match status" value="1"/>
</dbReference>
<evidence type="ECO:0000313" key="2">
    <source>
        <dbReference type="Proteomes" id="UP001145050"/>
    </source>
</evidence>
<dbReference type="InterPro" id="IPR029063">
    <property type="entry name" value="SAM-dependent_MTases_sf"/>
</dbReference>
<dbReference type="InterPro" id="IPR006901">
    <property type="entry name" value="TrmK"/>
</dbReference>
<dbReference type="Pfam" id="PF04816">
    <property type="entry name" value="TrmK"/>
    <property type="match status" value="1"/>
</dbReference>
<dbReference type="PANTHER" id="PTHR38451">
    <property type="entry name" value="TRNA (ADENINE(22)-N(1))-METHYLTRANSFERASE"/>
    <property type="match status" value="1"/>
</dbReference>
<comment type="caution">
    <text evidence="1">The sequence shown here is derived from an EMBL/GenBank/DDBJ whole genome shotgun (WGS) entry which is preliminary data.</text>
</comment>
<evidence type="ECO:0000313" key="1">
    <source>
        <dbReference type="EMBL" id="MDC3424948.1"/>
    </source>
</evidence>
<organism evidence="1 2">
    <name type="scientific">Terrihalobacillus insolitus</name>
    <dbReference type="NCBI Taxonomy" id="2950438"/>
    <lineage>
        <taxon>Bacteria</taxon>
        <taxon>Bacillati</taxon>
        <taxon>Bacillota</taxon>
        <taxon>Bacilli</taxon>
        <taxon>Bacillales</taxon>
        <taxon>Bacillaceae</taxon>
        <taxon>Terrihalobacillus</taxon>
    </lineage>
</organism>